<name>A0ABU8W0R2_9BURK</name>
<dbReference type="RefSeq" id="WP_340364682.1">
    <property type="nucleotide sequence ID" value="NZ_JBBKZV010000009.1"/>
</dbReference>
<reference evidence="1 2" key="1">
    <citation type="submission" date="2024-03" db="EMBL/GenBank/DDBJ databases">
        <title>Novel species of the genus Variovorax.</title>
        <authorList>
            <person name="Liu Q."/>
            <person name="Xin Y.-H."/>
        </authorList>
    </citation>
    <scope>NUCLEOTIDE SEQUENCE [LARGE SCALE GENOMIC DNA]</scope>
    <source>
        <strain evidence="1 2">KACC 18501</strain>
    </source>
</reference>
<accession>A0ABU8W0R2</accession>
<comment type="caution">
    <text evidence="1">The sequence shown here is derived from an EMBL/GenBank/DDBJ whole genome shotgun (WGS) entry which is preliminary data.</text>
</comment>
<sequence>MNCEAVHCFDTATVRFAIYPDGLDGPRILGEITEDALRDLFGARGGPDSLLEACERHFELIAATAVIRHRLKPRQSIKLETMDFTYPIDDVAIQGI</sequence>
<evidence type="ECO:0000313" key="1">
    <source>
        <dbReference type="EMBL" id="MEJ8823649.1"/>
    </source>
</evidence>
<gene>
    <name evidence="1" type="ORF">WKW80_16665</name>
</gene>
<dbReference type="Proteomes" id="UP001363010">
    <property type="component" value="Unassembled WGS sequence"/>
</dbReference>
<protein>
    <recommendedName>
        <fullName evidence="3">DUF1488 family protein</fullName>
    </recommendedName>
</protein>
<proteinExistence type="predicted"/>
<dbReference type="EMBL" id="JBBKZV010000009">
    <property type="protein sequence ID" value="MEJ8823649.1"/>
    <property type="molecule type" value="Genomic_DNA"/>
</dbReference>
<evidence type="ECO:0000313" key="2">
    <source>
        <dbReference type="Proteomes" id="UP001363010"/>
    </source>
</evidence>
<organism evidence="1 2">
    <name type="scientific">Variovorax humicola</name>
    <dbReference type="NCBI Taxonomy" id="1769758"/>
    <lineage>
        <taxon>Bacteria</taxon>
        <taxon>Pseudomonadati</taxon>
        <taxon>Pseudomonadota</taxon>
        <taxon>Betaproteobacteria</taxon>
        <taxon>Burkholderiales</taxon>
        <taxon>Comamonadaceae</taxon>
        <taxon>Variovorax</taxon>
    </lineage>
</organism>
<keyword evidence="2" id="KW-1185">Reference proteome</keyword>
<evidence type="ECO:0008006" key="3">
    <source>
        <dbReference type="Google" id="ProtNLM"/>
    </source>
</evidence>